<comment type="caution">
    <text evidence="2">The sequence shown here is derived from an EMBL/GenBank/DDBJ whole genome shotgun (WGS) entry which is preliminary data.</text>
</comment>
<evidence type="ECO:0000313" key="3">
    <source>
        <dbReference type="Proteomes" id="UP001144297"/>
    </source>
</evidence>
<accession>A0A9W6GG74</accession>
<feature type="transmembrane region" description="Helical" evidence="1">
    <location>
        <begin position="55"/>
        <end position="73"/>
    </location>
</feature>
<sequence length="93" mass="10905">MKEIIKEEIQTLKSTWSDILLPVARGFLTYTLGKTLTIALLTGFNLSALFKDFDLFYILAVLISFIASIYLFLKAYKRVKEEFIKEEKERKEF</sequence>
<name>A0A9W6GG74_9BACT</name>
<gene>
    <name evidence="2" type="ORF">TISLANDTSLP1_10610</name>
</gene>
<dbReference type="Proteomes" id="UP001144297">
    <property type="component" value="Unassembled WGS sequence"/>
</dbReference>
<dbReference type="AlphaFoldDB" id="A0A9W6GG74"/>
<dbReference type="EMBL" id="BSDX01000001">
    <property type="protein sequence ID" value="GLI53368.1"/>
    <property type="molecule type" value="Genomic_DNA"/>
</dbReference>
<proteinExistence type="predicted"/>
<organism evidence="2 3">
    <name type="scientific">Thermodesulfovibrio yellowstonii</name>
    <dbReference type="NCBI Taxonomy" id="28262"/>
    <lineage>
        <taxon>Bacteria</taxon>
        <taxon>Pseudomonadati</taxon>
        <taxon>Nitrospirota</taxon>
        <taxon>Thermodesulfovibrionia</taxon>
        <taxon>Thermodesulfovibrionales</taxon>
        <taxon>Thermodesulfovibrionaceae</taxon>
        <taxon>Thermodesulfovibrio</taxon>
    </lineage>
</organism>
<evidence type="ECO:0000313" key="2">
    <source>
        <dbReference type="EMBL" id="GLI53368.1"/>
    </source>
</evidence>
<protein>
    <submittedName>
        <fullName evidence="2">Uncharacterized protein</fullName>
    </submittedName>
</protein>
<keyword evidence="1" id="KW-0812">Transmembrane</keyword>
<keyword evidence="3" id="KW-1185">Reference proteome</keyword>
<feature type="transmembrane region" description="Helical" evidence="1">
    <location>
        <begin position="27"/>
        <end position="49"/>
    </location>
</feature>
<evidence type="ECO:0000256" key="1">
    <source>
        <dbReference type="SAM" id="Phobius"/>
    </source>
</evidence>
<reference evidence="2" key="1">
    <citation type="submission" date="2022-12" db="EMBL/GenBank/DDBJ databases">
        <title>Reference genome sequencing for broad-spectrum identification of bacterial and archaeal isolates by mass spectrometry.</title>
        <authorList>
            <person name="Sekiguchi Y."/>
            <person name="Tourlousse D.M."/>
        </authorList>
    </citation>
    <scope>NUCLEOTIDE SEQUENCE</scope>
    <source>
        <strain evidence="2">TSL-P1</strain>
    </source>
</reference>
<keyword evidence="1" id="KW-0472">Membrane</keyword>
<keyword evidence="1" id="KW-1133">Transmembrane helix</keyword>